<dbReference type="Proteomes" id="UP001344817">
    <property type="component" value="Unassembled WGS sequence"/>
</dbReference>
<feature type="signal peptide" evidence="1">
    <location>
        <begin position="1"/>
        <end position="21"/>
    </location>
</feature>
<protein>
    <recommendedName>
        <fullName evidence="4">Lipoprotein</fullName>
    </recommendedName>
</protein>
<evidence type="ECO:0000313" key="3">
    <source>
        <dbReference type="Proteomes" id="UP001344817"/>
    </source>
</evidence>
<dbReference type="PROSITE" id="PS51257">
    <property type="entry name" value="PROKAR_LIPOPROTEIN"/>
    <property type="match status" value="1"/>
</dbReference>
<organism evidence="2 3">
    <name type="scientific">Mycoplasmopsis ciconiae</name>
    <dbReference type="NCBI Taxonomy" id="561067"/>
    <lineage>
        <taxon>Bacteria</taxon>
        <taxon>Bacillati</taxon>
        <taxon>Mycoplasmatota</taxon>
        <taxon>Mycoplasmoidales</taxon>
        <taxon>Metamycoplasmataceae</taxon>
        <taxon>Mycoplasmopsis</taxon>
    </lineage>
</organism>
<reference evidence="2" key="1">
    <citation type="submission" date="2024-01" db="EMBL/GenBank/DDBJ databases">
        <title>Genome sequence of Mycoplasma ciconiae type strain DSM 25251.</title>
        <authorList>
            <person name="Spergser J."/>
        </authorList>
    </citation>
    <scope>NUCLEOTIDE SEQUENCE [LARGE SCALE GENOMIC DNA]</scope>
    <source>
        <strain evidence="2">DSM 25251</strain>
    </source>
</reference>
<evidence type="ECO:0008006" key="4">
    <source>
        <dbReference type="Google" id="ProtNLM"/>
    </source>
</evidence>
<keyword evidence="1" id="KW-0732">Signal</keyword>
<proteinExistence type="predicted"/>
<feature type="chain" id="PRO_5046355376" description="Lipoprotein" evidence="1">
    <location>
        <begin position="22"/>
        <end position="263"/>
    </location>
</feature>
<dbReference type="EMBL" id="JAZDWZ010000001">
    <property type="protein sequence ID" value="MEE3928043.1"/>
    <property type="molecule type" value="Genomic_DNA"/>
</dbReference>
<comment type="caution">
    <text evidence="2">The sequence shown here is derived from an EMBL/GenBank/DDBJ whole genome shotgun (WGS) entry which is preliminary data.</text>
</comment>
<accession>A0ABU7MLA1</accession>
<keyword evidence="3" id="KW-1185">Reference proteome</keyword>
<evidence type="ECO:0000313" key="2">
    <source>
        <dbReference type="EMBL" id="MEE3928043.1"/>
    </source>
</evidence>
<sequence>MKNSIKKYLCAAFSGFFVASAPLMVSSCQTYDFKQNTIELLDKFEQIRDDLQKQNNPKLKYLLFSMNYFIKNSAPGIRNLEAYTQVAADDYLRYSALLQANNQLIKEIIVPELLKQKEITDAEFVNQFYGVYFLIMGNFNRSFSEIKSNLNNAEIIIKQKQNYFANLSEEQKNAYIDVTEQYKMFLNYYSNALYNFALNFRENLSLELPNQLQLSNIISDLNKKYQDYINILDLIVQGKNYKTADYVFLSKVVYQWDITKKQK</sequence>
<name>A0ABU7MLA1_9BACT</name>
<dbReference type="RefSeq" id="WP_330500458.1">
    <property type="nucleotide sequence ID" value="NZ_JAZDWZ010000001.1"/>
</dbReference>
<gene>
    <name evidence="2" type="ORF">V2E24_00425</name>
</gene>
<evidence type="ECO:0000256" key="1">
    <source>
        <dbReference type="SAM" id="SignalP"/>
    </source>
</evidence>